<keyword evidence="8" id="KW-0472">Membrane</keyword>
<keyword evidence="4" id="KW-0812">Transmembrane</keyword>
<evidence type="ECO:0000313" key="13">
    <source>
        <dbReference type="WBParaSite" id="HPLM_0000991101-mRNA-1"/>
    </source>
</evidence>
<comment type="function">
    <text evidence="9">Essential component of the vacuolar proton pump (V-ATPase), a multimeric enzyme that catalyzes the translocation of protons across the membranes. Required for assembly and activity of the V-ATPase.</text>
</comment>
<protein>
    <recommendedName>
        <fullName evidence="9">V-type proton ATPase subunit a</fullName>
    </recommendedName>
</protein>
<dbReference type="GO" id="GO:0051117">
    <property type="term" value="F:ATPase binding"/>
    <property type="evidence" value="ECO:0007669"/>
    <property type="project" value="TreeGrafter"/>
</dbReference>
<reference evidence="13" key="1">
    <citation type="submission" date="2016-04" db="UniProtKB">
        <authorList>
            <consortium name="WormBaseParasite"/>
        </authorList>
    </citation>
    <scope>IDENTIFICATION</scope>
</reference>
<evidence type="ECO:0000256" key="5">
    <source>
        <dbReference type="ARBA" id="ARBA00022781"/>
    </source>
</evidence>
<dbReference type="WBParaSite" id="HPLM_0000991101-mRNA-1">
    <property type="protein sequence ID" value="HPLM_0000991101-mRNA-1"/>
    <property type="gene ID" value="HPLM_0000991101"/>
</dbReference>
<keyword evidence="5 9" id="KW-0375">Hydrogen ion transport</keyword>
<dbReference type="STRING" id="6290.A0A0N4WGH5"/>
<evidence type="ECO:0000313" key="11">
    <source>
        <dbReference type="EMBL" id="VDO38673.1"/>
    </source>
</evidence>
<dbReference type="Pfam" id="PF01496">
    <property type="entry name" value="V_ATPase_I"/>
    <property type="match status" value="3"/>
</dbReference>
<gene>
    <name evidence="11" type="ORF">HPLM_LOCUS9903</name>
</gene>
<keyword evidence="10" id="KW-0175">Coiled coil</keyword>
<keyword evidence="6" id="KW-1133">Transmembrane helix</keyword>
<proteinExistence type="inferred from homology"/>
<evidence type="ECO:0000256" key="3">
    <source>
        <dbReference type="ARBA" id="ARBA00022448"/>
    </source>
</evidence>
<evidence type="ECO:0000256" key="10">
    <source>
        <dbReference type="SAM" id="Coils"/>
    </source>
</evidence>
<evidence type="ECO:0000256" key="4">
    <source>
        <dbReference type="ARBA" id="ARBA00022692"/>
    </source>
</evidence>
<reference evidence="11 12" key="2">
    <citation type="submission" date="2018-11" db="EMBL/GenBank/DDBJ databases">
        <authorList>
            <consortium name="Pathogen Informatics"/>
        </authorList>
    </citation>
    <scope>NUCLEOTIDE SEQUENCE [LARGE SCALE GENOMIC DNA]</scope>
    <source>
        <strain evidence="11 12">MHpl1</strain>
    </source>
</reference>
<organism evidence="13">
    <name type="scientific">Haemonchus placei</name>
    <name type="common">Barber's pole worm</name>
    <dbReference type="NCBI Taxonomy" id="6290"/>
    <lineage>
        <taxon>Eukaryota</taxon>
        <taxon>Metazoa</taxon>
        <taxon>Ecdysozoa</taxon>
        <taxon>Nematoda</taxon>
        <taxon>Chromadorea</taxon>
        <taxon>Rhabditida</taxon>
        <taxon>Rhabditina</taxon>
        <taxon>Rhabditomorpha</taxon>
        <taxon>Strongyloidea</taxon>
        <taxon>Trichostrongylidae</taxon>
        <taxon>Haemonchus</taxon>
    </lineage>
</organism>
<evidence type="ECO:0000256" key="7">
    <source>
        <dbReference type="ARBA" id="ARBA00023065"/>
    </source>
</evidence>
<comment type="similarity">
    <text evidence="2 9">Belongs to the V-ATPase 116 kDa subunit family.</text>
</comment>
<dbReference type="GO" id="GO:0007035">
    <property type="term" value="P:vacuolar acidification"/>
    <property type="evidence" value="ECO:0007669"/>
    <property type="project" value="TreeGrafter"/>
</dbReference>
<evidence type="ECO:0000256" key="9">
    <source>
        <dbReference type="RuleBase" id="RU361189"/>
    </source>
</evidence>
<dbReference type="Proteomes" id="UP000268014">
    <property type="component" value="Unassembled WGS sequence"/>
</dbReference>
<feature type="coiled-coil region" evidence="10">
    <location>
        <begin position="96"/>
        <end position="123"/>
    </location>
</feature>
<dbReference type="GO" id="GO:0046961">
    <property type="term" value="F:proton-transporting ATPase activity, rotational mechanism"/>
    <property type="evidence" value="ECO:0007669"/>
    <property type="project" value="InterPro"/>
</dbReference>
<dbReference type="PIRSF" id="PIRSF001293">
    <property type="entry name" value="ATP6V0A1"/>
    <property type="match status" value="1"/>
</dbReference>
<dbReference type="GO" id="GO:0000220">
    <property type="term" value="C:vacuolar proton-transporting V-type ATPase, V0 domain"/>
    <property type="evidence" value="ECO:0007669"/>
    <property type="project" value="InterPro"/>
</dbReference>
<dbReference type="PANTHER" id="PTHR11629:SF73">
    <property type="entry name" value="V-TYPE PROTON ATPASE 116 KDA SUBUNIT A 2"/>
    <property type="match status" value="1"/>
</dbReference>
<keyword evidence="7 9" id="KW-0406">Ion transport</keyword>
<keyword evidence="3 9" id="KW-0813">Transport</keyword>
<dbReference type="AlphaFoldDB" id="A0A0N4WGH5"/>
<comment type="subcellular location">
    <subcellularLocation>
        <location evidence="1">Membrane</location>
        <topology evidence="1">Multi-pass membrane protein</topology>
    </subcellularLocation>
</comment>
<dbReference type="EMBL" id="UZAF01017169">
    <property type="protein sequence ID" value="VDO38673.1"/>
    <property type="molecule type" value="Genomic_DNA"/>
</dbReference>
<dbReference type="GO" id="GO:0005886">
    <property type="term" value="C:plasma membrane"/>
    <property type="evidence" value="ECO:0007669"/>
    <property type="project" value="TreeGrafter"/>
</dbReference>
<evidence type="ECO:0000313" key="12">
    <source>
        <dbReference type="Proteomes" id="UP000268014"/>
    </source>
</evidence>
<dbReference type="InterPro" id="IPR026028">
    <property type="entry name" value="V-type_ATPase_116kDa_su_euka"/>
</dbReference>
<dbReference type="OMA" id="CIFMYLC"/>
<dbReference type="OrthoDB" id="10264220at2759"/>
<name>A0A0N4WGH5_HAEPC</name>
<dbReference type="InterPro" id="IPR002490">
    <property type="entry name" value="V-ATPase_116kDa_su"/>
</dbReference>
<evidence type="ECO:0000256" key="2">
    <source>
        <dbReference type="ARBA" id="ARBA00009904"/>
    </source>
</evidence>
<accession>A0A0N4WGH5</accession>
<dbReference type="PANTHER" id="PTHR11629">
    <property type="entry name" value="VACUOLAR PROTON ATPASES"/>
    <property type="match status" value="1"/>
</dbReference>
<evidence type="ECO:0000256" key="8">
    <source>
        <dbReference type="ARBA" id="ARBA00023136"/>
    </source>
</evidence>
<evidence type="ECO:0000256" key="6">
    <source>
        <dbReference type="ARBA" id="ARBA00022989"/>
    </source>
</evidence>
<sequence length="949" mass="108735">MGAFVRSEEMRFCQLIVEKEAAFNCVAELGKQPYVQFKDLNPDVNPFQRTFVRHIRRYDEMERKLRFLESQITKDEIPIAGRLVQGDYTVMPTAELNQLETTLTDLERDVQNMNESDAQLKKNYMELKEWDAVLEKTDEFFHGGLDDQAAEELDIQEEEYGKGEKAPISYVVGVIRRERLLVFERVLWRASHHTAYLRSSNIEEDLEDENNLKVHKAVFIVFYKGDRLRSIVEKVCDGFKAKLMKNCPKTFKDRQSARIDVKARLQDLKTVLGQTREHRYRVLQAAANNHNNWLRQVRMQKTVYHHLNLFTFDGIGKFFVAECWVPLVHMDEVKAALDRGAQISGSTVQPVLNVLETHDEPPTYNRTNKFTEVFQGIVDSYGIATYQELNPAPYTIISFPFIFACMFGDLGHGLLMFLCGLYFVLREKNLISRNIKDEIFGMFFGGRYIILLMGLFSIHAGIIYNDAFAKSFNIFGSTWLNPYRQVQQELSGWINESGAANKELLIEMDPGYSYQHADGPYPYGVDPIWNVAENKLNFLNSMKMKLSVIAGIAQMTFGVVLSFYNYRFFKSKIDIYTVFIPQMLFMTCIFIYLCLQIVIKWIFFWVKPEMIFGQLYPGSHCAPSLLIGLISMFMFKDRPAGFVQMDKIVGEKNGQVQYVEQDQCYLTQWYPGQSGVEAVLVIIAVLCVPVMLFGKPIYFIMEQRKKKKAMGSNISVRANVVSDDSEIIINGNHKKDEPEAASAHGHDEAFGDVMVHQAIHTIEYVLGCVSHTADDSEIIINGNHKKDEPEAASAHGHDEAFGDVMVHQAIHTIEYVLGCVSHTASYLRLWALSLAHARLLFFFFFDIHVIRGGSIERIQRELSEVLWHMVLSNAFILSGIAGYIAIYVIFFFFAVLTFSILVLMEGLSAFLHALRLHWVEFQSKFYQGLGYAFVPYSFKTALEAAEAGN</sequence>
<keyword evidence="12" id="KW-1185">Reference proteome</keyword>
<evidence type="ECO:0000256" key="1">
    <source>
        <dbReference type="ARBA" id="ARBA00004141"/>
    </source>
</evidence>